<dbReference type="Gene3D" id="3.40.50.12710">
    <property type="match status" value="1"/>
</dbReference>
<sequence length="367" mass="38874">MTDLTPDVLQDRLRRQMAADGPLPLGTVMAEAARTYYAQGRAFGTDGDFITAPEISQVFGELIGLWLAVVWQQMGQPQPVRLVEFGPGRGVLIADALRAVSRVPGFLEAVDLHLVEQSPALRQAQKDRLASLPLTPVWHEDLATLPDGPALMVGNEFIDALPIEQLEFDGSVWRLRCVDWSEAEQAFVFVPGPQADPAQVAALGPAFADPVPGMLAELCPAGQQVAAALGARLAAQGGVALLIDYGYADSAPGETLQALRHHQPVPALQTPGAVDITAHVDFARLAAAAEAAGAKAWGPMTQGRFLAALGAEQRARILMRTATPQQAVQISSGVHRLIHPGKMGTLFKVLVLADPALPCPPGFEALA</sequence>
<organism evidence="3 4">
    <name type="scientific">Novispirillum itersonii</name>
    <name type="common">Aquaspirillum itersonii</name>
    <dbReference type="NCBI Taxonomy" id="189"/>
    <lineage>
        <taxon>Bacteria</taxon>
        <taxon>Pseudomonadati</taxon>
        <taxon>Pseudomonadota</taxon>
        <taxon>Alphaproteobacteria</taxon>
        <taxon>Rhodospirillales</taxon>
        <taxon>Novispirillaceae</taxon>
        <taxon>Novispirillum</taxon>
    </lineage>
</organism>
<proteinExistence type="predicted"/>
<dbReference type="PANTHER" id="PTHR12049:SF7">
    <property type="entry name" value="PROTEIN ARGININE METHYLTRANSFERASE NDUFAF7, MITOCHONDRIAL"/>
    <property type="match status" value="1"/>
</dbReference>
<keyword evidence="1" id="KW-0489">Methyltransferase</keyword>
<name>A0A7W9ZCV5_NOVIT</name>
<evidence type="ECO:0000256" key="2">
    <source>
        <dbReference type="ARBA" id="ARBA00022679"/>
    </source>
</evidence>
<evidence type="ECO:0000313" key="4">
    <source>
        <dbReference type="Proteomes" id="UP000544872"/>
    </source>
</evidence>
<dbReference type="AlphaFoldDB" id="A0A7W9ZCV5"/>
<dbReference type="Proteomes" id="UP000544872">
    <property type="component" value="Unassembled WGS sequence"/>
</dbReference>
<evidence type="ECO:0000313" key="3">
    <source>
        <dbReference type="EMBL" id="MBB6209141.1"/>
    </source>
</evidence>
<dbReference type="InterPro" id="IPR003788">
    <property type="entry name" value="NDUFAF7"/>
</dbReference>
<dbReference type="InterPro" id="IPR038375">
    <property type="entry name" value="NDUFAF7_sf"/>
</dbReference>
<keyword evidence="4" id="KW-1185">Reference proteome</keyword>
<dbReference type="EMBL" id="JACIIX010000001">
    <property type="protein sequence ID" value="MBB6209141.1"/>
    <property type="molecule type" value="Genomic_DNA"/>
</dbReference>
<comment type="caution">
    <text evidence="3">The sequence shown here is derived from an EMBL/GenBank/DDBJ whole genome shotgun (WGS) entry which is preliminary data.</text>
</comment>
<accession>A0A7W9ZCV5</accession>
<keyword evidence="3" id="KW-0830">Ubiquinone</keyword>
<dbReference type="InterPro" id="IPR029063">
    <property type="entry name" value="SAM-dependent_MTases_sf"/>
</dbReference>
<protein>
    <submittedName>
        <fullName evidence="3">NADH dehydrogenase [ubiquinone] 1 alpha subcomplex assembly factor 7</fullName>
    </submittedName>
</protein>
<dbReference type="GO" id="GO:0035243">
    <property type="term" value="F:protein-arginine omega-N symmetric methyltransferase activity"/>
    <property type="evidence" value="ECO:0007669"/>
    <property type="project" value="TreeGrafter"/>
</dbReference>
<reference evidence="3 4" key="1">
    <citation type="submission" date="2020-08" db="EMBL/GenBank/DDBJ databases">
        <title>Genomic Encyclopedia of Type Strains, Phase IV (KMG-IV): sequencing the most valuable type-strain genomes for metagenomic binning, comparative biology and taxonomic classification.</title>
        <authorList>
            <person name="Goeker M."/>
        </authorList>
    </citation>
    <scope>NUCLEOTIDE SEQUENCE [LARGE SCALE GENOMIC DNA]</scope>
    <source>
        <strain evidence="3 4">DSM 11590</strain>
    </source>
</reference>
<dbReference type="SUPFAM" id="SSF53335">
    <property type="entry name" value="S-adenosyl-L-methionine-dependent methyltransferases"/>
    <property type="match status" value="1"/>
</dbReference>
<dbReference type="Pfam" id="PF02636">
    <property type="entry name" value="Methyltransf_28"/>
    <property type="match status" value="1"/>
</dbReference>
<keyword evidence="2" id="KW-0808">Transferase</keyword>
<gene>
    <name evidence="3" type="ORF">FHS48_000522</name>
</gene>
<dbReference type="RefSeq" id="WP_184261062.1">
    <property type="nucleotide sequence ID" value="NZ_JACIIX010000001.1"/>
</dbReference>
<dbReference type="GO" id="GO:0032259">
    <property type="term" value="P:methylation"/>
    <property type="evidence" value="ECO:0007669"/>
    <property type="project" value="UniProtKB-KW"/>
</dbReference>
<evidence type="ECO:0000256" key="1">
    <source>
        <dbReference type="ARBA" id="ARBA00022603"/>
    </source>
</evidence>
<dbReference type="PANTHER" id="PTHR12049">
    <property type="entry name" value="PROTEIN ARGININE METHYLTRANSFERASE NDUFAF7, MITOCHONDRIAL"/>
    <property type="match status" value="1"/>
</dbReference>